<evidence type="ECO:0000256" key="6">
    <source>
        <dbReference type="ARBA" id="ARBA00023136"/>
    </source>
</evidence>
<evidence type="ECO:0000313" key="8">
    <source>
        <dbReference type="Proteomes" id="UP000261231"/>
    </source>
</evidence>
<dbReference type="InterPro" id="IPR007554">
    <property type="entry name" value="Glycerophosphate_synth"/>
</dbReference>
<comment type="similarity">
    <text evidence="2">Belongs to the CDP-glycerol glycerophosphotransferase family.</text>
</comment>
<keyword evidence="6" id="KW-0472">Membrane</keyword>
<dbReference type="SUPFAM" id="SSF53756">
    <property type="entry name" value="UDP-Glycosyltransferase/glycogen phosphorylase"/>
    <property type="match status" value="1"/>
</dbReference>
<dbReference type="PANTHER" id="PTHR37316">
    <property type="entry name" value="TEICHOIC ACID GLYCEROL-PHOSPHATE PRIMASE"/>
    <property type="match status" value="1"/>
</dbReference>
<dbReference type="InterPro" id="IPR043149">
    <property type="entry name" value="TagF_N"/>
</dbReference>
<dbReference type="Gene3D" id="3.40.50.12580">
    <property type="match status" value="1"/>
</dbReference>
<sequence length="419" mass="49342">MKTRIIKDLIKRVVDYRIEGDYHVYTVKNTPLTIRILMTKKYNRKWAGVAINPRKIIFDNYMGSSYGCNGKYITEALFKAYPEAEIVWTVRDVAIHRDEFPSQVRLVEYLSDEAMFEYATAAIWVCNTHLVPYLFKGLRKKEGQFFIQTWHGSLGIKKIENNSQLIRKAQNWLKMAELSSSYTDFWISNSNFETEVYKSAFWHVHDILEYGHPRNDILFGENKDIKEKVRNKLSIAEGTKTVLYVPTYRESDLTEKFEMDYQRVVHAFEERYDGEWKLLMRMHPKMREKAQKIVPKLTQVVDVSCYPDIQELMVFTDAMITDYSSCIFDFILTYKPGFIYAVNEQGYDSERGLYYPLSATPFSIAHSNTELEQNIRDFNPVEYHDKVVQFLTEKGCIDDGKASERVVQLITKLFRRLEE</sequence>
<evidence type="ECO:0000256" key="2">
    <source>
        <dbReference type="ARBA" id="ARBA00010488"/>
    </source>
</evidence>
<evidence type="ECO:0000256" key="3">
    <source>
        <dbReference type="ARBA" id="ARBA00022475"/>
    </source>
</evidence>
<evidence type="ECO:0000256" key="1">
    <source>
        <dbReference type="ARBA" id="ARBA00004202"/>
    </source>
</evidence>
<dbReference type="PANTHER" id="PTHR37316:SF3">
    <property type="entry name" value="TEICHOIC ACID GLYCEROL-PHOSPHATE TRANSFERASE"/>
    <property type="match status" value="1"/>
</dbReference>
<dbReference type="InterPro" id="IPR051612">
    <property type="entry name" value="Teichoic_Acid_Biosynth"/>
</dbReference>
<dbReference type="EMBL" id="QVFD01000003">
    <property type="protein sequence ID" value="RGC49340.1"/>
    <property type="molecule type" value="Genomic_DNA"/>
</dbReference>
<comment type="caution">
    <text evidence="7">The sequence shown here is derived from an EMBL/GenBank/DDBJ whole genome shotgun (WGS) entry which is preliminary data.</text>
</comment>
<keyword evidence="8" id="KW-1185">Reference proteome</keyword>
<dbReference type="GO" id="GO:0047355">
    <property type="term" value="F:CDP-glycerol glycerophosphotransferase activity"/>
    <property type="evidence" value="ECO:0007669"/>
    <property type="project" value="InterPro"/>
</dbReference>
<dbReference type="RefSeq" id="WP_117539255.1">
    <property type="nucleotide sequence ID" value="NZ_QVFD01000003.1"/>
</dbReference>
<dbReference type="Pfam" id="PF04464">
    <property type="entry name" value="Glyphos_transf"/>
    <property type="match status" value="1"/>
</dbReference>
<gene>
    <name evidence="7" type="ORF">DW747_05195</name>
</gene>
<dbReference type="Gene3D" id="3.40.50.11820">
    <property type="match status" value="1"/>
</dbReference>
<dbReference type="InterPro" id="IPR043148">
    <property type="entry name" value="TagF_C"/>
</dbReference>
<protein>
    <submittedName>
        <fullName evidence="7">CDP-glycerol--poly(Glycerophosphate) glycerophosphotransferase</fullName>
    </submittedName>
</protein>
<comment type="subcellular location">
    <subcellularLocation>
        <location evidence="1">Cell membrane</location>
        <topology evidence="1">Peripheral membrane protein</topology>
    </subcellularLocation>
</comment>
<evidence type="ECO:0000256" key="4">
    <source>
        <dbReference type="ARBA" id="ARBA00022679"/>
    </source>
</evidence>
<evidence type="ECO:0000313" key="7">
    <source>
        <dbReference type="EMBL" id="RGC49340.1"/>
    </source>
</evidence>
<keyword evidence="4 7" id="KW-0808">Transferase</keyword>
<evidence type="ECO:0000256" key="5">
    <source>
        <dbReference type="ARBA" id="ARBA00022944"/>
    </source>
</evidence>
<name>A0A3E2XPY6_9FIRM</name>
<accession>A0A3E2XPY6</accession>
<keyword evidence="3" id="KW-1003">Cell membrane</keyword>
<dbReference type="Proteomes" id="UP000261231">
    <property type="component" value="Unassembled WGS sequence"/>
</dbReference>
<organism evidence="7 8">
    <name type="scientific">Coprococcus catus</name>
    <dbReference type="NCBI Taxonomy" id="116085"/>
    <lineage>
        <taxon>Bacteria</taxon>
        <taxon>Bacillati</taxon>
        <taxon>Bacillota</taxon>
        <taxon>Clostridia</taxon>
        <taxon>Lachnospirales</taxon>
        <taxon>Lachnospiraceae</taxon>
        <taxon>Coprococcus</taxon>
    </lineage>
</organism>
<dbReference type="AlphaFoldDB" id="A0A3E2XPY6"/>
<dbReference type="GO" id="GO:0019350">
    <property type="term" value="P:teichoic acid biosynthetic process"/>
    <property type="evidence" value="ECO:0007669"/>
    <property type="project" value="UniProtKB-KW"/>
</dbReference>
<dbReference type="GO" id="GO:0005886">
    <property type="term" value="C:plasma membrane"/>
    <property type="evidence" value="ECO:0007669"/>
    <property type="project" value="UniProtKB-SubCell"/>
</dbReference>
<reference evidence="7 8" key="1">
    <citation type="submission" date="2018-08" db="EMBL/GenBank/DDBJ databases">
        <title>A genome reference for cultivated species of the human gut microbiota.</title>
        <authorList>
            <person name="Zou Y."/>
            <person name="Xue W."/>
            <person name="Luo G."/>
        </authorList>
    </citation>
    <scope>NUCLEOTIDE SEQUENCE [LARGE SCALE GENOMIC DNA]</scope>
    <source>
        <strain evidence="7 8">AM28-39</strain>
    </source>
</reference>
<proteinExistence type="inferred from homology"/>
<dbReference type="OrthoDB" id="9807097at2"/>
<keyword evidence="5" id="KW-0777">Teichoic acid biosynthesis</keyword>